<feature type="compositionally biased region" description="Acidic residues" evidence="1">
    <location>
        <begin position="96"/>
        <end position="110"/>
    </location>
</feature>
<comment type="caution">
    <text evidence="2">The sequence shown here is derived from an EMBL/GenBank/DDBJ whole genome shotgun (WGS) entry which is preliminary data.</text>
</comment>
<protein>
    <submittedName>
        <fullName evidence="2">Uncharacterized protein</fullName>
    </submittedName>
</protein>
<dbReference type="AlphaFoldDB" id="A0A821RS75"/>
<dbReference type="Proteomes" id="UP000663838">
    <property type="component" value="Unassembled WGS sequence"/>
</dbReference>
<proteinExistence type="predicted"/>
<evidence type="ECO:0000256" key="1">
    <source>
        <dbReference type="SAM" id="MobiDB-lite"/>
    </source>
</evidence>
<feature type="non-terminal residue" evidence="2">
    <location>
        <position position="1"/>
    </location>
</feature>
<dbReference type="EMBL" id="CAJOBS010003087">
    <property type="protein sequence ID" value="CAF4845169.1"/>
    <property type="molecule type" value="Genomic_DNA"/>
</dbReference>
<sequence>MLYVNHKYVAHYPEQSIEGAFSAQSYSKYHPSNYGCVFFAENGEITCFKCTFKTRKKDNWLAHLNKSHRPEFEELKEKQRNSNKVLDDALKNVSDDDKDDDKDDDDDDEHEYLTSDNRTLSRVTTADRFLSSPFVYSSFEQNVATAGSFQFSN</sequence>
<feature type="compositionally biased region" description="Basic and acidic residues" evidence="1">
    <location>
        <begin position="72"/>
        <end position="95"/>
    </location>
</feature>
<evidence type="ECO:0000313" key="2">
    <source>
        <dbReference type="EMBL" id="CAF4845169.1"/>
    </source>
</evidence>
<organism evidence="2 3">
    <name type="scientific">Rotaria socialis</name>
    <dbReference type="NCBI Taxonomy" id="392032"/>
    <lineage>
        <taxon>Eukaryota</taxon>
        <taxon>Metazoa</taxon>
        <taxon>Spiralia</taxon>
        <taxon>Gnathifera</taxon>
        <taxon>Rotifera</taxon>
        <taxon>Eurotatoria</taxon>
        <taxon>Bdelloidea</taxon>
        <taxon>Philodinida</taxon>
        <taxon>Philodinidae</taxon>
        <taxon>Rotaria</taxon>
    </lineage>
</organism>
<reference evidence="2" key="1">
    <citation type="submission" date="2021-02" db="EMBL/GenBank/DDBJ databases">
        <authorList>
            <person name="Nowell W R."/>
        </authorList>
    </citation>
    <scope>NUCLEOTIDE SEQUENCE</scope>
</reference>
<name>A0A821RS75_9BILA</name>
<gene>
    <name evidence="2" type="ORF">TOA249_LOCUS26417</name>
</gene>
<evidence type="ECO:0000313" key="3">
    <source>
        <dbReference type="Proteomes" id="UP000663838"/>
    </source>
</evidence>
<accession>A0A821RS75</accession>
<feature type="region of interest" description="Disordered" evidence="1">
    <location>
        <begin position="72"/>
        <end position="117"/>
    </location>
</feature>